<dbReference type="Proteomes" id="UP000318626">
    <property type="component" value="Chromosome"/>
</dbReference>
<evidence type="ECO:0000313" key="2">
    <source>
        <dbReference type="Proteomes" id="UP000318626"/>
    </source>
</evidence>
<keyword evidence="2" id="KW-1185">Reference proteome</keyword>
<name>A0A518CCI0_9BACT</name>
<accession>A0A518CCI0</accession>
<protein>
    <submittedName>
        <fullName evidence="1">Uncharacterized protein</fullName>
    </submittedName>
</protein>
<proteinExistence type="predicted"/>
<dbReference type="RefSeq" id="WP_144975445.1">
    <property type="nucleotide sequence ID" value="NZ_CP036289.1"/>
</dbReference>
<dbReference type="OrthoDB" id="8064846at2"/>
<evidence type="ECO:0000313" key="1">
    <source>
        <dbReference type="EMBL" id="QDU76933.1"/>
    </source>
</evidence>
<reference evidence="2" key="1">
    <citation type="submission" date="2019-02" db="EMBL/GenBank/DDBJ databases">
        <title>Deep-cultivation of Planctomycetes and their phenomic and genomic characterization uncovers novel biology.</title>
        <authorList>
            <person name="Wiegand S."/>
            <person name="Jogler M."/>
            <person name="Boedeker C."/>
            <person name="Pinto D."/>
            <person name="Vollmers J."/>
            <person name="Rivas-Marin E."/>
            <person name="Kohn T."/>
            <person name="Peeters S.H."/>
            <person name="Heuer A."/>
            <person name="Rast P."/>
            <person name="Oberbeckmann S."/>
            <person name="Bunk B."/>
            <person name="Jeske O."/>
            <person name="Meyerdierks A."/>
            <person name="Storesund J.E."/>
            <person name="Kallscheuer N."/>
            <person name="Luecker S."/>
            <person name="Lage O.M."/>
            <person name="Pohl T."/>
            <person name="Merkel B.J."/>
            <person name="Hornburger P."/>
            <person name="Mueller R.-W."/>
            <person name="Bruemmer F."/>
            <person name="Labrenz M."/>
            <person name="Spormann A.M."/>
            <person name="Op den Camp H."/>
            <person name="Overmann J."/>
            <person name="Amann R."/>
            <person name="Jetten M.S.M."/>
            <person name="Mascher T."/>
            <person name="Medema M.H."/>
            <person name="Devos D.P."/>
            <person name="Kaster A.-K."/>
            <person name="Ovreas L."/>
            <person name="Rohde M."/>
            <person name="Galperin M.Y."/>
            <person name="Jogler C."/>
        </authorList>
    </citation>
    <scope>NUCLEOTIDE SEQUENCE [LARGE SCALE GENOMIC DNA]</scope>
    <source>
        <strain evidence="2">Pan97</strain>
    </source>
</reference>
<sequence>MTRKGNSHFISSTGPKDQAVIRGVQWLLAEAKQAGNVGIVAVSTKGNLENIANWTEIAGLFNQLRKSGTATVQGITLQLMTLRGNKTYNFDGPILAIYGGQELLDVVDGISGNASVLYVPWSDGDCDQWVQTWHATELGQDAAPETQQSEPTTGAAFIALDSLTHGVNLNTGIGIRAIARVRSEPWKRSTTSRRA</sequence>
<dbReference type="KEGG" id="bvo:Pan97_39900"/>
<dbReference type="EMBL" id="CP036289">
    <property type="protein sequence ID" value="QDU76933.1"/>
    <property type="molecule type" value="Genomic_DNA"/>
</dbReference>
<dbReference type="AlphaFoldDB" id="A0A518CCI0"/>
<organism evidence="1 2">
    <name type="scientific">Bremerella volcania</name>
    <dbReference type="NCBI Taxonomy" id="2527984"/>
    <lineage>
        <taxon>Bacteria</taxon>
        <taxon>Pseudomonadati</taxon>
        <taxon>Planctomycetota</taxon>
        <taxon>Planctomycetia</taxon>
        <taxon>Pirellulales</taxon>
        <taxon>Pirellulaceae</taxon>
        <taxon>Bremerella</taxon>
    </lineage>
</organism>
<gene>
    <name evidence="1" type="ORF">Pan97_39900</name>
</gene>